<evidence type="ECO:0000256" key="6">
    <source>
        <dbReference type="ARBA" id="ARBA00048741"/>
    </source>
</evidence>
<keyword evidence="4" id="KW-0547">Nucleotide-binding</keyword>
<evidence type="ECO:0000256" key="5">
    <source>
        <dbReference type="ARBA" id="ARBA00022840"/>
    </source>
</evidence>
<evidence type="ECO:0000313" key="10">
    <source>
        <dbReference type="Proteomes" id="UP000603352"/>
    </source>
</evidence>
<dbReference type="Gene3D" id="3.40.50.620">
    <property type="entry name" value="HUPs"/>
    <property type="match status" value="1"/>
</dbReference>
<keyword evidence="10" id="KW-1185">Reference proteome</keyword>
<dbReference type="InterPro" id="IPR029055">
    <property type="entry name" value="Ntn_hydrolases_N"/>
</dbReference>
<dbReference type="InterPro" id="IPR017932">
    <property type="entry name" value="GATase_2_dom"/>
</dbReference>
<dbReference type="RefSeq" id="WP_188580774.1">
    <property type="nucleotide sequence ID" value="NZ_BMDZ01000053.1"/>
</dbReference>
<evidence type="ECO:0000256" key="1">
    <source>
        <dbReference type="ARBA" id="ARBA00005187"/>
    </source>
</evidence>
<dbReference type="SUPFAM" id="SSF56235">
    <property type="entry name" value="N-terminal nucleophile aminohydrolases (Ntn hydrolases)"/>
    <property type="match status" value="1"/>
</dbReference>
<dbReference type="PIRSF" id="PIRSF001589">
    <property type="entry name" value="Asn_synthetase_glu-h"/>
    <property type="match status" value="1"/>
</dbReference>
<evidence type="ECO:0000256" key="3">
    <source>
        <dbReference type="ARBA" id="ARBA00012737"/>
    </source>
</evidence>
<dbReference type="SUPFAM" id="SSF52402">
    <property type="entry name" value="Adenine nucleotide alpha hydrolases-like"/>
    <property type="match status" value="1"/>
</dbReference>
<dbReference type="PANTHER" id="PTHR43284:SF1">
    <property type="entry name" value="ASPARAGINE SYNTHETASE"/>
    <property type="match status" value="1"/>
</dbReference>
<comment type="similarity">
    <text evidence="2">Belongs to the asparagine synthetase family.</text>
</comment>
<gene>
    <name evidence="9" type="ORF">GCM10011505_37920</name>
</gene>
<dbReference type="EC" id="6.3.5.4" evidence="3"/>
<evidence type="ECO:0000259" key="8">
    <source>
        <dbReference type="Pfam" id="PF13537"/>
    </source>
</evidence>
<accession>A0ABQ1IYI8</accession>
<sequence>MTTIYGIIGPSDAGEMAAMAGRLAHHGAPGPVWSPAPDVRFGRVGPGAAPALDGDRVLFAGHIVGGGGTAGQPDGITPEALLIQALSLNGPDALAGIDGGFAVALVDPSGRWLHLARDPYGLEPLSFARLGRGGIAFAGEYKALLALDDVIARPDPDAITHFLHTGYCRPDECFLADIRPIPPGHGITFGLDRPAPADRRRFALPGPCTSTRPPEAHAAGLEAALTDAVRRRLPPAGSPPTGPIGVSLSGGVDSAFMLAAIRACRPDADIHSFTVGHGEDDPEIEGARLAAAHMETHHHEVILSPRDLAAILPDAIAHVEDPIGNEEYPCLFAMGRVAAEHVDTLFIGNGSDTLFAGMPSHRVAHAAFARPRLRRGLEELMTAERSGIPPASRAGRLLLHARHGDHPPAAPPPVNGARHVVPPVSFTPEAPEPLTRMLHRSIADYDGRMGAQHMLFAGPGLSVRMPYWDRDVIRAAMEMPDGVKIHDGQGKHVLRSAAARRLLPPAIAWRRKGIQQLRHDRDFADMLDGLACDLLHPQALDHRGLFTRDQIDRLQAARRDVYASADAYRLWSVIVVEIWARLFVDARGARPAR</sequence>
<dbReference type="InterPro" id="IPR051786">
    <property type="entry name" value="ASN_synthetase/amidase"/>
</dbReference>
<dbReference type="PANTHER" id="PTHR43284">
    <property type="entry name" value="ASPARAGINE SYNTHETASE (GLUTAMINE-HYDROLYZING)"/>
    <property type="match status" value="1"/>
</dbReference>
<evidence type="ECO:0000313" key="9">
    <source>
        <dbReference type="EMBL" id="GGB53290.1"/>
    </source>
</evidence>
<dbReference type="Proteomes" id="UP000603352">
    <property type="component" value="Unassembled WGS sequence"/>
</dbReference>
<name>A0ABQ1IYI8_9PROT</name>
<dbReference type="InterPro" id="IPR006426">
    <property type="entry name" value="Asn_synth_AEB"/>
</dbReference>
<reference evidence="10" key="1">
    <citation type="journal article" date="2019" name="Int. J. Syst. Evol. Microbiol.">
        <title>The Global Catalogue of Microorganisms (GCM) 10K type strain sequencing project: providing services to taxonomists for standard genome sequencing and annotation.</title>
        <authorList>
            <consortium name="The Broad Institute Genomics Platform"/>
            <consortium name="The Broad Institute Genome Sequencing Center for Infectious Disease"/>
            <person name="Wu L."/>
            <person name="Ma J."/>
        </authorList>
    </citation>
    <scope>NUCLEOTIDE SEQUENCE [LARGE SCALE GENOMIC DNA]</scope>
    <source>
        <strain evidence="10">CGMCC 1.10188</strain>
    </source>
</reference>
<evidence type="ECO:0000259" key="7">
    <source>
        <dbReference type="Pfam" id="PF00733"/>
    </source>
</evidence>
<protein>
    <recommendedName>
        <fullName evidence="3">asparagine synthase (glutamine-hydrolyzing)</fullName>
        <ecNumber evidence="3">6.3.5.4</ecNumber>
    </recommendedName>
</protein>
<comment type="pathway">
    <text evidence="1">Amino-acid biosynthesis; L-asparagine biosynthesis; L-asparagine from L-aspartate (L-Gln route): step 1/1.</text>
</comment>
<proteinExistence type="inferred from homology"/>
<dbReference type="InterPro" id="IPR001962">
    <property type="entry name" value="Asn_synthase"/>
</dbReference>
<dbReference type="CDD" id="cd01991">
    <property type="entry name" value="Asn_synthase_B_C"/>
    <property type="match status" value="1"/>
</dbReference>
<dbReference type="Gene3D" id="3.60.20.10">
    <property type="entry name" value="Glutamine Phosphoribosylpyrophosphate, subunit 1, domain 1"/>
    <property type="match status" value="1"/>
</dbReference>
<dbReference type="Pfam" id="PF13537">
    <property type="entry name" value="GATase_7"/>
    <property type="match status" value="1"/>
</dbReference>
<dbReference type="InterPro" id="IPR014729">
    <property type="entry name" value="Rossmann-like_a/b/a_fold"/>
</dbReference>
<comment type="caution">
    <text evidence="9">The sequence shown here is derived from an EMBL/GenBank/DDBJ whole genome shotgun (WGS) entry which is preliminary data.</text>
</comment>
<dbReference type="EMBL" id="BMDZ01000053">
    <property type="protein sequence ID" value="GGB53290.1"/>
    <property type="molecule type" value="Genomic_DNA"/>
</dbReference>
<keyword evidence="5" id="KW-0067">ATP-binding</keyword>
<evidence type="ECO:0000256" key="2">
    <source>
        <dbReference type="ARBA" id="ARBA00005752"/>
    </source>
</evidence>
<dbReference type="Pfam" id="PF00733">
    <property type="entry name" value="Asn_synthase"/>
    <property type="match status" value="1"/>
</dbReference>
<evidence type="ECO:0000256" key="4">
    <source>
        <dbReference type="ARBA" id="ARBA00022741"/>
    </source>
</evidence>
<feature type="domain" description="Glutamine amidotransferase type-2" evidence="8">
    <location>
        <begin position="83"/>
        <end position="146"/>
    </location>
</feature>
<organism evidence="9 10">
    <name type="scientific">Tistrella bauzanensis</name>
    <dbReference type="NCBI Taxonomy" id="657419"/>
    <lineage>
        <taxon>Bacteria</taxon>
        <taxon>Pseudomonadati</taxon>
        <taxon>Pseudomonadota</taxon>
        <taxon>Alphaproteobacteria</taxon>
        <taxon>Geminicoccales</taxon>
        <taxon>Geminicoccaceae</taxon>
        <taxon>Tistrella</taxon>
    </lineage>
</organism>
<feature type="domain" description="Asparagine synthetase" evidence="7">
    <location>
        <begin position="221"/>
        <end position="581"/>
    </location>
</feature>
<comment type="catalytic activity">
    <reaction evidence="6">
        <text>L-aspartate + L-glutamine + ATP + H2O = L-asparagine + L-glutamate + AMP + diphosphate + H(+)</text>
        <dbReference type="Rhea" id="RHEA:12228"/>
        <dbReference type="ChEBI" id="CHEBI:15377"/>
        <dbReference type="ChEBI" id="CHEBI:15378"/>
        <dbReference type="ChEBI" id="CHEBI:29985"/>
        <dbReference type="ChEBI" id="CHEBI:29991"/>
        <dbReference type="ChEBI" id="CHEBI:30616"/>
        <dbReference type="ChEBI" id="CHEBI:33019"/>
        <dbReference type="ChEBI" id="CHEBI:58048"/>
        <dbReference type="ChEBI" id="CHEBI:58359"/>
        <dbReference type="ChEBI" id="CHEBI:456215"/>
        <dbReference type="EC" id="6.3.5.4"/>
    </reaction>
</comment>